<dbReference type="Proteomes" id="UP000713596">
    <property type="component" value="Unassembled WGS sequence"/>
</dbReference>
<proteinExistence type="inferred from homology"/>
<evidence type="ECO:0000256" key="4">
    <source>
        <dbReference type="ARBA" id="ARBA00022989"/>
    </source>
</evidence>
<dbReference type="PANTHER" id="PTHR12677:SF59">
    <property type="entry name" value="GOLGI APPARATUS MEMBRANE PROTEIN TVP38-RELATED"/>
    <property type="match status" value="1"/>
</dbReference>
<evidence type="ECO:0000259" key="7">
    <source>
        <dbReference type="Pfam" id="PF09335"/>
    </source>
</evidence>
<feature type="transmembrane region" description="Helical" evidence="6">
    <location>
        <begin position="191"/>
        <end position="213"/>
    </location>
</feature>
<comment type="similarity">
    <text evidence="6">Belongs to the TVP38/TMEM64 family.</text>
</comment>
<dbReference type="PANTHER" id="PTHR12677">
    <property type="entry name" value="GOLGI APPARATUS MEMBRANE PROTEIN TVP38-RELATED"/>
    <property type="match status" value="1"/>
</dbReference>
<dbReference type="EMBL" id="JAHLFP010000036">
    <property type="protein sequence ID" value="MBU3806200.1"/>
    <property type="molecule type" value="Genomic_DNA"/>
</dbReference>
<keyword evidence="4 6" id="KW-1133">Transmembrane helix</keyword>
<keyword evidence="5 6" id="KW-0472">Membrane</keyword>
<feature type="transmembrane region" description="Helical" evidence="6">
    <location>
        <begin position="46"/>
        <end position="68"/>
    </location>
</feature>
<feature type="transmembrane region" description="Helical" evidence="6">
    <location>
        <begin position="80"/>
        <end position="101"/>
    </location>
</feature>
<dbReference type="Pfam" id="PF09335">
    <property type="entry name" value="VTT_dom"/>
    <property type="match status" value="1"/>
</dbReference>
<reference evidence="8" key="2">
    <citation type="submission" date="2021-04" db="EMBL/GenBank/DDBJ databases">
        <authorList>
            <person name="Gilroy R."/>
        </authorList>
    </citation>
    <scope>NUCLEOTIDE SEQUENCE</scope>
    <source>
        <strain evidence="8">B5_2728</strain>
    </source>
</reference>
<evidence type="ECO:0000256" key="2">
    <source>
        <dbReference type="ARBA" id="ARBA00022475"/>
    </source>
</evidence>
<feature type="domain" description="VTT" evidence="7">
    <location>
        <begin position="60"/>
        <end position="181"/>
    </location>
</feature>
<keyword evidence="3 6" id="KW-0812">Transmembrane</keyword>
<evidence type="ECO:0000256" key="6">
    <source>
        <dbReference type="RuleBase" id="RU366058"/>
    </source>
</evidence>
<sequence length="228" mass="24717">MEQDKRKIGIAVTIGLGAVLCVWLATTVSSQQIQQWLDLLGQWAVPGYILLFTLLPALFFPVAILALAGGMAFGVIWGSIYTFVGAMLNCALMFLLARYLARDRVQQWLKIKLGQTWLERMETVTGKKGFALLVLLRLIPAVPYNAINYAFGLGSMSLGQYLAASAVGIIPGTVVFINVGDKVAQPGSQQFLWAVLLLVALVVVTGVLGRAIFGTNNQQTKGENKNET</sequence>
<gene>
    <name evidence="8" type="ORF">H9882_04835</name>
</gene>
<evidence type="ECO:0000313" key="8">
    <source>
        <dbReference type="EMBL" id="MBU3806200.1"/>
    </source>
</evidence>
<dbReference type="GO" id="GO:0005886">
    <property type="term" value="C:plasma membrane"/>
    <property type="evidence" value="ECO:0007669"/>
    <property type="project" value="UniProtKB-SubCell"/>
</dbReference>
<dbReference type="InterPro" id="IPR015414">
    <property type="entry name" value="TMEM64"/>
</dbReference>
<reference evidence="8" key="1">
    <citation type="journal article" date="2021" name="PeerJ">
        <title>Extensive microbial diversity within the chicken gut microbiome revealed by metagenomics and culture.</title>
        <authorList>
            <person name="Gilroy R."/>
            <person name="Ravi A."/>
            <person name="Getino M."/>
            <person name="Pursley I."/>
            <person name="Horton D.L."/>
            <person name="Alikhan N.F."/>
            <person name="Baker D."/>
            <person name="Gharbi K."/>
            <person name="Hall N."/>
            <person name="Watson M."/>
            <person name="Adriaenssens E.M."/>
            <person name="Foster-Nyarko E."/>
            <person name="Jarju S."/>
            <person name="Secka A."/>
            <person name="Antonio M."/>
            <person name="Oren A."/>
            <person name="Chaudhuri R.R."/>
            <person name="La Ragione R."/>
            <person name="Hildebrand F."/>
            <person name="Pallen M.J."/>
        </authorList>
    </citation>
    <scope>NUCLEOTIDE SEQUENCE</scope>
    <source>
        <strain evidence="8">B5_2728</strain>
    </source>
</reference>
<name>A0A948WRG5_9FIRM</name>
<evidence type="ECO:0000313" key="9">
    <source>
        <dbReference type="Proteomes" id="UP000713596"/>
    </source>
</evidence>
<feature type="transmembrane region" description="Helical" evidence="6">
    <location>
        <begin position="130"/>
        <end position="151"/>
    </location>
</feature>
<accession>A0A948WRG5</accession>
<dbReference type="InterPro" id="IPR032816">
    <property type="entry name" value="VTT_dom"/>
</dbReference>
<organism evidence="8 9">
    <name type="scientific">Candidatus Allofournierella pullistercoris</name>
    <dbReference type="NCBI Taxonomy" id="2838597"/>
    <lineage>
        <taxon>Bacteria</taxon>
        <taxon>Bacillati</taxon>
        <taxon>Bacillota</taxon>
        <taxon>Clostridia</taxon>
        <taxon>Eubacteriales</taxon>
        <taxon>Oscillospiraceae</taxon>
        <taxon>Allofournierella</taxon>
    </lineage>
</organism>
<protein>
    <recommendedName>
        <fullName evidence="6">TVP38/TMEM64 family membrane protein</fullName>
    </recommendedName>
</protein>
<keyword evidence="2 6" id="KW-1003">Cell membrane</keyword>
<evidence type="ECO:0000256" key="1">
    <source>
        <dbReference type="ARBA" id="ARBA00004651"/>
    </source>
</evidence>
<feature type="transmembrane region" description="Helical" evidence="6">
    <location>
        <begin position="158"/>
        <end position="179"/>
    </location>
</feature>
<comment type="caution">
    <text evidence="8">The sequence shown here is derived from an EMBL/GenBank/DDBJ whole genome shotgun (WGS) entry which is preliminary data.</text>
</comment>
<evidence type="ECO:0000256" key="5">
    <source>
        <dbReference type="ARBA" id="ARBA00023136"/>
    </source>
</evidence>
<dbReference type="AlphaFoldDB" id="A0A948WRG5"/>
<evidence type="ECO:0000256" key="3">
    <source>
        <dbReference type="ARBA" id="ARBA00022692"/>
    </source>
</evidence>
<comment type="subcellular location">
    <subcellularLocation>
        <location evidence="1 6">Cell membrane</location>
        <topology evidence="1 6">Multi-pass membrane protein</topology>
    </subcellularLocation>
</comment>